<proteinExistence type="predicted"/>
<dbReference type="GO" id="GO:0003677">
    <property type="term" value="F:DNA binding"/>
    <property type="evidence" value="ECO:0007669"/>
    <property type="project" value="UniProtKB-KW"/>
</dbReference>
<dbReference type="EMBL" id="RCDA01000001">
    <property type="protein sequence ID" value="RLK51524.1"/>
    <property type="molecule type" value="Genomic_DNA"/>
</dbReference>
<evidence type="ECO:0000313" key="3">
    <source>
        <dbReference type="EMBL" id="RLK51524.1"/>
    </source>
</evidence>
<keyword evidence="1" id="KW-0238">DNA-binding</keyword>
<comment type="caution">
    <text evidence="3">The sequence shown here is derived from an EMBL/GenBank/DDBJ whole genome shotgun (WGS) entry which is preliminary data.</text>
</comment>
<dbReference type="InterPro" id="IPR000944">
    <property type="entry name" value="Tscrpt_reg_Rrf2"/>
</dbReference>
<dbReference type="InterPro" id="IPR036388">
    <property type="entry name" value="WH-like_DNA-bd_sf"/>
</dbReference>
<evidence type="ECO:0000313" key="4">
    <source>
        <dbReference type="Proteomes" id="UP000275461"/>
    </source>
</evidence>
<dbReference type="Proteomes" id="UP000275461">
    <property type="component" value="Unassembled WGS sequence"/>
</dbReference>
<dbReference type="SUPFAM" id="SSF46785">
    <property type="entry name" value="Winged helix' DNA-binding domain"/>
    <property type="match status" value="1"/>
</dbReference>
<dbReference type="RefSeq" id="WP_121441930.1">
    <property type="nucleotide sequence ID" value="NZ_RCDA01000001.1"/>
</dbReference>
<dbReference type="InterPro" id="IPR036390">
    <property type="entry name" value="WH_DNA-bd_sf"/>
</dbReference>
<dbReference type="PANTHER" id="PTHR33221">
    <property type="entry name" value="WINGED HELIX-TURN-HELIX TRANSCRIPTIONAL REGULATOR, RRF2 FAMILY"/>
    <property type="match status" value="1"/>
</dbReference>
<feature type="compositionally biased region" description="Gly residues" evidence="2">
    <location>
        <begin position="146"/>
        <end position="156"/>
    </location>
</feature>
<dbReference type="PANTHER" id="PTHR33221:SF4">
    <property type="entry name" value="HTH-TYPE TRANSCRIPTIONAL REPRESSOR NSRR"/>
    <property type="match status" value="1"/>
</dbReference>
<evidence type="ECO:0000256" key="2">
    <source>
        <dbReference type="SAM" id="MobiDB-lite"/>
    </source>
</evidence>
<dbReference type="GO" id="GO:0003700">
    <property type="term" value="F:DNA-binding transcription factor activity"/>
    <property type="evidence" value="ECO:0007669"/>
    <property type="project" value="TreeGrafter"/>
</dbReference>
<dbReference type="NCBIfam" id="TIGR00738">
    <property type="entry name" value="rrf2_super"/>
    <property type="match status" value="1"/>
</dbReference>
<feature type="region of interest" description="Disordered" evidence="2">
    <location>
        <begin position="143"/>
        <end position="165"/>
    </location>
</feature>
<sequence>MRLTVYSDYAFRVLIYLGTRQGERATIRGIAECYDISRNHLTKVVHQLGARGYIETVRGKGGGLQLTRDPEGINVGAVLRDTEEGFGLVECMRPEGRGKCRIQGSCRLQGILGEATQAFLAVLDRYTLADLLQNRTALQQLLDGPMGAGGEEGTAGGPARRSTPS</sequence>
<gene>
    <name evidence="3" type="ORF">DFR31_1467</name>
</gene>
<dbReference type="PROSITE" id="PS51197">
    <property type="entry name" value="HTH_RRF2_2"/>
    <property type="match status" value="1"/>
</dbReference>
<reference evidence="3 4" key="1">
    <citation type="submission" date="2018-10" db="EMBL/GenBank/DDBJ databases">
        <title>Genomic Encyclopedia of Type Strains, Phase IV (KMG-IV): sequencing the most valuable type-strain genomes for metagenomic binning, comparative biology and taxonomic classification.</title>
        <authorList>
            <person name="Goeker M."/>
        </authorList>
    </citation>
    <scope>NUCLEOTIDE SEQUENCE [LARGE SCALE GENOMIC DNA]</scope>
    <source>
        <strain evidence="3 4">DSM 12769</strain>
    </source>
</reference>
<dbReference type="AlphaFoldDB" id="A0A498C5L3"/>
<dbReference type="GO" id="GO:0005829">
    <property type="term" value="C:cytosol"/>
    <property type="evidence" value="ECO:0007669"/>
    <property type="project" value="TreeGrafter"/>
</dbReference>
<dbReference type="Pfam" id="PF02082">
    <property type="entry name" value="Rrf2"/>
    <property type="match status" value="1"/>
</dbReference>
<dbReference type="Gene3D" id="1.10.10.10">
    <property type="entry name" value="Winged helix-like DNA-binding domain superfamily/Winged helix DNA-binding domain"/>
    <property type="match status" value="1"/>
</dbReference>
<keyword evidence="4" id="KW-1185">Reference proteome</keyword>
<name>A0A498C5L3_9GAMM</name>
<accession>A0A498C5L3</accession>
<dbReference type="OrthoDB" id="9795923at2"/>
<evidence type="ECO:0000256" key="1">
    <source>
        <dbReference type="ARBA" id="ARBA00023125"/>
    </source>
</evidence>
<protein>
    <submittedName>
        <fullName evidence="3">BadM/Rrf2 family transcriptional regulator</fullName>
    </submittedName>
</protein>
<organism evidence="3 4">
    <name type="scientific">Alkalispirillum mobile</name>
    <dbReference type="NCBI Taxonomy" id="85925"/>
    <lineage>
        <taxon>Bacteria</taxon>
        <taxon>Pseudomonadati</taxon>
        <taxon>Pseudomonadota</taxon>
        <taxon>Gammaproteobacteria</taxon>
        <taxon>Chromatiales</taxon>
        <taxon>Ectothiorhodospiraceae</taxon>
        <taxon>Alkalispirillum</taxon>
    </lineage>
</organism>